<evidence type="ECO:0000256" key="1">
    <source>
        <dbReference type="SAM" id="Phobius"/>
    </source>
</evidence>
<dbReference type="Proteomes" id="UP001212821">
    <property type="component" value="Chromosome"/>
</dbReference>
<keyword evidence="1" id="KW-0812">Transmembrane</keyword>
<organism evidence="2 3">
    <name type="scientific">Kitasatospora cathayae</name>
    <dbReference type="NCBI Taxonomy" id="3004092"/>
    <lineage>
        <taxon>Bacteria</taxon>
        <taxon>Bacillati</taxon>
        <taxon>Actinomycetota</taxon>
        <taxon>Actinomycetes</taxon>
        <taxon>Kitasatosporales</taxon>
        <taxon>Streptomycetaceae</taxon>
        <taxon>Kitasatospora</taxon>
    </lineage>
</organism>
<dbReference type="RefSeq" id="WP_270149031.1">
    <property type="nucleotide sequence ID" value="NZ_CP115450.1"/>
</dbReference>
<evidence type="ECO:0000313" key="3">
    <source>
        <dbReference type="Proteomes" id="UP001212821"/>
    </source>
</evidence>
<sequence length="76" mass="8321">MLLTQECGADRIDDYTRAWALSTKDVLDRVKGNGDRSGATRGTTAPRTPALSLLAFTTGTVLVALVLFRWEHAESR</sequence>
<dbReference type="EMBL" id="CP115450">
    <property type="protein sequence ID" value="WBP90323.1"/>
    <property type="molecule type" value="Genomic_DNA"/>
</dbReference>
<keyword evidence="1" id="KW-0472">Membrane</keyword>
<accession>A0ABY7QC90</accession>
<gene>
    <name evidence="2" type="ORF">O1G21_33670</name>
</gene>
<evidence type="ECO:0000313" key="2">
    <source>
        <dbReference type="EMBL" id="WBP90323.1"/>
    </source>
</evidence>
<keyword evidence="1" id="KW-1133">Transmembrane helix</keyword>
<name>A0ABY7QC90_9ACTN</name>
<feature type="transmembrane region" description="Helical" evidence="1">
    <location>
        <begin position="50"/>
        <end position="70"/>
    </location>
</feature>
<proteinExistence type="predicted"/>
<protein>
    <submittedName>
        <fullName evidence="2">Uncharacterized protein</fullName>
    </submittedName>
</protein>
<reference evidence="3" key="1">
    <citation type="submission" date="2022-12" db="EMBL/GenBank/DDBJ databases">
        <authorList>
            <person name="Mo P."/>
        </authorList>
    </citation>
    <scope>NUCLEOTIDE SEQUENCE [LARGE SCALE GENOMIC DNA]</scope>
    <source>
        <strain evidence="3">HUAS 3-15</strain>
    </source>
</reference>
<keyword evidence="3" id="KW-1185">Reference proteome</keyword>